<protein>
    <submittedName>
        <fullName evidence="2">Uncharacterized protein</fullName>
    </submittedName>
</protein>
<dbReference type="Proteomes" id="UP000638353">
    <property type="component" value="Unassembled WGS sequence"/>
</dbReference>
<proteinExistence type="predicted"/>
<keyword evidence="1" id="KW-1133">Transmembrane helix</keyword>
<evidence type="ECO:0000256" key="1">
    <source>
        <dbReference type="SAM" id="Phobius"/>
    </source>
</evidence>
<keyword evidence="1" id="KW-0472">Membrane</keyword>
<sequence length="60" mass="6463">MTTAQLVSALVVVLVVLSGIPLGRIACRRDPGPRRRHPADTRGACVAECRTCTALKERGY</sequence>
<comment type="caution">
    <text evidence="2">The sequence shown here is derived from an EMBL/GenBank/DDBJ whole genome shotgun (WGS) entry which is preliminary data.</text>
</comment>
<dbReference type="AlphaFoldDB" id="A0A918WTN7"/>
<name>A0A918WTN7_9ACTN</name>
<evidence type="ECO:0000313" key="3">
    <source>
        <dbReference type="Proteomes" id="UP000638353"/>
    </source>
</evidence>
<dbReference type="EMBL" id="BMVC01000002">
    <property type="protein sequence ID" value="GHC81898.1"/>
    <property type="molecule type" value="Genomic_DNA"/>
</dbReference>
<keyword evidence="1" id="KW-0812">Transmembrane</keyword>
<reference evidence="2" key="1">
    <citation type="journal article" date="2014" name="Int. J. Syst. Evol. Microbiol.">
        <title>Complete genome sequence of Corynebacterium casei LMG S-19264T (=DSM 44701T), isolated from a smear-ripened cheese.</title>
        <authorList>
            <consortium name="US DOE Joint Genome Institute (JGI-PGF)"/>
            <person name="Walter F."/>
            <person name="Albersmeier A."/>
            <person name="Kalinowski J."/>
            <person name="Ruckert C."/>
        </authorList>
    </citation>
    <scope>NUCLEOTIDE SEQUENCE</scope>
    <source>
        <strain evidence="2">JCM 4637</strain>
    </source>
</reference>
<accession>A0A918WTN7</accession>
<gene>
    <name evidence="2" type="ORF">GCM10010334_09680</name>
</gene>
<evidence type="ECO:0000313" key="2">
    <source>
        <dbReference type="EMBL" id="GHC81898.1"/>
    </source>
</evidence>
<organism evidence="2 3">
    <name type="scientific">Streptomyces finlayi</name>
    <dbReference type="NCBI Taxonomy" id="67296"/>
    <lineage>
        <taxon>Bacteria</taxon>
        <taxon>Bacillati</taxon>
        <taxon>Actinomycetota</taxon>
        <taxon>Actinomycetes</taxon>
        <taxon>Kitasatosporales</taxon>
        <taxon>Streptomycetaceae</taxon>
        <taxon>Streptomyces</taxon>
    </lineage>
</organism>
<feature type="transmembrane region" description="Helical" evidence="1">
    <location>
        <begin position="6"/>
        <end position="27"/>
    </location>
</feature>
<reference evidence="2" key="2">
    <citation type="submission" date="2020-09" db="EMBL/GenBank/DDBJ databases">
        <authorList>
            <person name="Sun Q."/>
            <person name="Ohkuma M."/>
        </authorList>
    </citation>
    <scope>NUCLEOTIDE SEQUENCE</scope>
    <source>
        <strain evidence="2">JCM 4637</strain>
    </source>
</reference>
<dbReference type="RefSeq" id="WP_189822197.1">
    <property type="nucleotide sequence ID" value="NZ_BMVC01000002.1"/>
</dbReference>